<sequence>MQSKKDNSKPISDKFHYYILLYFLFNMSSLTSNNRRTDWQFMMTARANPNLGESCGRHFSPRRPKLQSPGGRGQD</sequence>
<name>A0A0K2TUY7_LEPSM</name>
<evidence type="ECO:0000256" key="1">
    <source>
        <dbReference type="SAM" id="MobiDB-lite"/>
    </source>
</evidence>
<keyword evidence="2" id="KW-0472">Membrane</keyword>
<evidence type="ECO:0000256" key="2">
    <source>
        <dbReference type="SAM" id="Phobius"/>
    </source>
</evidence>
<keyword evidence="2" id="KW-0812">Transmembrane</keyword>
<feature type="region of interest" description="Disordered" evidence="1">
    <location>
        <begin position="52"/>
        <end position="75"/>
    </location>
</feature>
<dbReference type="EMBL" id="HACA01012131">
    <property type="protein sequence ID" value="CDW29492.1"/>
    <property type="molecule type" value="Transcribed_RNA"/>
</dbReference>
<keyword evidence="2" id="KW-1133">Transmembrane helix</keyword>
<organism evidence="3">
    <name type="scientific">Lepeophtheirus salmonis</name>
    <name type="common">Salmon louse</name>
    <name type="synonym">Caligus salmonis</name>
    <dbReference type="NCBI Taxonomy" id="72036"/>
    <lineage>
        <taxon>Eukaryota</taxon>
        <taxon>Metazoa</taxon>
        <taxon>Ecdysozoa</taxon>
        <taxon>Arthropoda</taxon>
        <taxon>Crustacea</taxon>
        <taxon>Multicrustacea</taxon>
        <taxon>Hexanauplia</taxon>
        <taxon>Copepoda</taxon>
        <taxon>Siphonostomatoida</taxon>
        <taxon>Caligidae</taxon>
        <taxon>Lepeophtheirus</taxon>
    </lineage>
</organism>
<feature type="transmembrane region" description="Helical" evidence="2">
    <location>
        <begin position="15"/>
        <end position="33"/>
    </location>
</feature>
<proteinExistence type="predicted"/>
<accession>A0A0K2TUY7</accession>
<protein>
    <submittedName>
        <fullName evidence="3">Uncharacterized protein</fullName>
    </submittedName>
</protein>
<dbReference type="AlphaFoldDB" id="A0A0K2TUY7"/>
<evidence type="ECO:0000313" key="3">
    <source>
        <dbReference type="EMBL" id="CDW29492.1"/>
    </source>
</evidence>
<reference evidence="3" key="1">
    <citation type="submission" date="2014-05" db="EMBL/GenBank/DDBJ databases">
        <authorList>
            <person name="Chronopoulou M."/>
        </authorList>
    </citation>
    <scope>NUCLEOTIDE SEQUENCE</scope>
    <source>
        <tissue evidence="3">Whole organism</tissue>
    </source>
</reference>